<keyword evidence="3" id="KW-1185">Reference proteome</keyword>
<reference evidence="3" key="1">
    <citation type="journal article" date="2016" name="Nat. Commun.">
        <title>The Gonium pectorale genome demonstrates co-option of cell cycle regulation during the evolution of multicellularity.</title>
        <authorList>
            <person name="Hanschen E.R."/>
            <person name="Marriage T.N."/>
            <person name="Ferris P.J."/>
            <person name="Hamaji T."/>
            <person name="Toyoda A."/>
            <person name="Fujiyama A."/>
            <person name="Neme R."/>
            <person name="Noguchi H."/>
            <person name="Minakuchi Y."/>
            <person name="Suzuki M."/>
            <person name="Kawai-Toyooka H."/>
            <person name="Smith D.R."/>
            <person name="Sparks H."/>
            <person name="Anderson J."/>
            <person name="Bakaric R."/>
            <person name="Luria V."/>
            <person name="Karger A."/>
            <person name="Kirschner M.W."/>
            <person name="Durand P.M."/>
            <person name="Michod R.E."/>
            <person name="Nozaki H."/>
            <person name="Olson B.J."/>
        </authorList>
    </citation>
    <scope>NUCLEOTIDE SEQUENCE [LARGE SCALE GENOMIC DNA]</scope>
    <source>
        <strain evidence="3">NIES-2863</strain>
    </source>
</reference>
<evidence type="ECO:0000313" key="3">
    <source>
        <dbReference type="Proteomes" id="UP000075714"/>
    </source>
</evidence>
<dbReference type="CDD" id="cd22271">
    <property type="entry name" value="DPBB_EXP_N-like"/>
    <property type="match status" value="1"/>
</dbReference>
<dbReference type="Gene3D" id="3.40.50.1460">
    <property type="match status" value="1"/>
</dbReference>
<dbReference type="GO" id="GO:0009664">
    <property type="term" value="P:plant-type cell wall organization"/>
    <property type="evidence" value="ECO:0007669"/>
    <property type="project" value="InterPro"/>
</dbReference>
<dbReference type="Gene3D" id="2.40.40.10">
    <property type="entry name" value="RlpA-like domain"/>
    <property type="match status" value="1"/>
</dbReference>
<feature type="domain" description="Expansin-like EG45" evidence="1">
    <location>
        <begin position="104"/>
        <end position="254"/>
    </location>
</feature>
<evidence type="ECO:0000259" key="1">
    <source>
        <dbReference type="PROSITE" id="PS50842"/>
    </source>
</evidence>
<proteinExistence type="predicted"/>
<dbReference type="STRING" id="33097.A0A150GFL0"/>
<evidence type="ECO:0000313" key="2">
    <source>
        <dbReference type="EMBL" id="KXZ48619.1"/>
    </source>
</evidence>
<dbReference type="InterPro" id="IPR002963">
    <property type="entry name" value="Expansin"/>
</dbReference>
<name>A0A150GFL0_GONPE</name>
<comment type="caution">
    <text evidence="2">The sequence shown here is derived from an EMBL/GenBank/DDBJ whole genome shotgun (WGS) entry which is preliminary data.</text>
</comment>
<dbReference type="SUPFAM" id="SSF50685">
    <property type="entry name" value="Barwin-like endoglucanases"/>
    <property type="match status" value="1"/>
</dbReference>
<dbReference type="InterPro" id="IPR036908">
    <property type="entry name" value="RlpA-like_sf"/>
</dbReference>
<dbReference type="InterPro" id="IPR007112">
    <property type="entry name" value="Expansin/allergen_DPBB_dom"/>
</dbReference>
<accession>A0A150GFL0</accession>
<sequence>MTLPCSQKAEQSLSHLTDSELGLSLIDRFTYQTLAFFEGIAIQSGATLQDLLNTYSYDLMQSHFSYRATTAGRQPSTVKLTDFFGSVADVLTNSDRGPQDDMYHGDTGIGRYVTGYLAQEAPWDIDASILHDQEEASSLEHAGIVATAVSQPGTMYGNGTCYEIKCYPTSFTDAYGENLDRNHACYDPDASLVFRITDTCPCVYPDNAYSNKRWCCGDMPHFDISIWGFEKLANIKWGVIGLQFRRVPCSYTPSRVAPAVPNPTPGEQPPANYNPKIIRAWPDVANTSLAQVYDGGLKSGWKDESYNVQAGNAMNGMSFGQAKCTSTQPKGAIVFKGWNGAFVNHIAVELFVYMSTNAEIEKGVVVVIGGDQGDCAAIDLHELKAISFKPRCTTCSDYWWKWEIYLSAFAGYGPTSMINNAKYFKGCGDNTVQELTYIEIRNYHNSAQNMCVDHVQLV</sequence>
<protein>
    <recommendedName>
        <fullName evidence="1">Expansin-like EG45 domain-containing protein</fullName>
    </recommendedName>
</protein>
<dbReference type="AlphaFoldDB" id="A0A150GFL0"/>
<dbReference type="EMBL" id="LSYV01000027">
    <property type="protein sequence ID" value="KXZ48619.1"/>
    <property type="molecule type" value="Genomic_DNA"/>
</dbReference>
<gene>
    <name evidence="2" type="ORF">GPECTOR_26g522</name>
</gene>
<dbReference type="PROSITE" id="PS50842">
    <property type="entry name" value="EXPANSIN_EG45"/>
    <property type="match status" value="1"/>
</dbReference>
<dbReference type="OrthoDB" id="5823761at2759"/>
<organism evidence="2 3">
    <name type="scientific">Gonium pectorale</name>
    <name type="common">Green alga</name>
    <dbReference type="NCBI Taxonomy" id="33097"/>
    <lineage>
        <taxon>Eukaryota</taxon>
        <taxon>Viridiplantae</taxon>
        <taxon>Chlorophyta</taxon>
        <taxon>core chlorophytes</taxon>
        <taxon>Chlorophyceae</taxon>
        <taxon>CS clade</taxon>
        <taxon>Chlamydomonadales</taxon>
        <taxon>Volvocaceae</taxon>
        <taxon>Gonium</taxon>
    </lineage>
</organism>
<dbReference type="Proteomes" id="UP000075714">
    <property type="component" value="Unassembled WGS sequence"/>
</dbReference>
<dbReference type="SMART" id="SM00837">
    <property type="entry name" value="DPBB_1"/>
    <property type="match status" value="1"/>
</dbReference>
<dbReference type="PANTHER" id="PTHR31867">
    <property type="entry name" value="EXPANSIN-A15"/>
    <property type="match status" value="1"/>
</dbReference>